<comment type="similarity">
    <text evidence="1">Belongs to the short-chain dehydrogenases/reductases (SDR) family.</text>
</comment>
<dbReference type="FunCoup" id="A0A165CQ12">
    <property type="interactions" value="2"/>
</dbReference>
<dbReference type="OrthoDB" id="1393670at2759"/>
<dbReference type="InterPro" id="IPR020904">
    <property type="entry name" value="Sc_DH/Rdtase_CS"/>
</dbReference>
<dbReference type="GO" id="GO:0016614">
    <property type="term" value="F:oxidoreductase activity, acting on CH-OH group of donors"/>
    <property type="evidence" value="ECO:0007669"/>
    <property type="project" value="UniProtKB-ARBA"/>
</dbReference>
<dbReference type="PROSITE" id="PS00061">
    <property type="entry name" value="ADH_SHORT"/>
    <property type="match status" value="1"/>
</dbReference>
<dbReference type="PANTHER" id="PTHR48107">
    <property type="entry name" value="NADPH-DEPENDENT ALDEHYDE REDUCTASE-LIKE PROTEIN, CHLOROPLASTIC-RELATED"/>
    <property type="match status" value="1"/>
</dbReference>
<dbReference type="PRINTS" id="PR00081">
    <property type="entry name" value="GDHRDH"/>
</dbReference>
<dbReference type="InParanoid" id="A0A165CQ12"/>
<reference evidence="5 6" key="1">
    <citation type="journal article" date="2016" name="Mol. Biol. Evol.">
        <title>Comparative Genomics of Early-Diverging Mushroom-Forming Fungi Provides Insights into the Origins of Lignocellulose Decay Capabilities.</title>
        <authorList>
            <person name="Nagy L.G."/>
            <person name="Riley R."/>
            <person name="Tritt A."/>
            <person name="Adam C."/>
            <person name="Daum C."/>
            <person name="Floudas D."/>
            <person name="Sun H."/>
            <person name="Yadav J.S."/>
            <person name="Pangilinan J."/>
            <person name="Larsson K.H."/>
            <person name="Matsuura K."/>
            <person name="Barry K."/>
            <person name="Labutti K."/>
            <person name="Kuo R."/>
            <person name="Ohm R.A."/>
            <person name="Bhattacharya S.S."/>
            <person name="Shirouzu T."/>
            <person name="Yoshinaga Y."/>
            <person name="Martin F.M."/>
            <person name="Grigoriev I.V."/>
            <person name="Hibbett D.S."/>
        </authorList>
    </citation>
    <scope>NUCLEOTIDE SEQUENCE [LARGE SCALE GENOMIC DNA]</scope>
    <source>
        <strain evidence="5 6">HHB12733</strain>
    </source>
</reference>
<dbReference type="PANTHER" id="PTHR48107:SF26">
    <property type="entry name" value="OXIDOREDUCTASE, SHORT-CHAIN DEHYDROGENASE_REDUCTASE FAMILY (AFU_ORTHOLOGUE AFUA_4G05870)"/>
    <property type="match status" value="1"/>
</dbReference>
<dbReference type="InterPro" id="IPR036291">
    <property type="entry name" value="NAD(P)-bd_dom_sf"/>
</dbReference>
<organism evidence="5 6">
    <name type="scientific">Calocera cornea HHB12733</name>
    <dbReference type="NCBI Taxonomy" id="1353952"/>
    <lineage>
        <taxon>Eukaryota</taxon>
        <taxon>Fungi</taxon>
        <taxon>Dikarya</taxon>
        <taxon>Basidiomycota</taxon>
        <taxon>Agaricomycotina</taxon>
        <taxon>Dacrymycetes</taxon>
        <taxon>Dacrymycetales</taxon>
        <taxon>Dacrymycetaceae</taxon>
        <taxon>Calocera</taxon>
    </lineage>
</organism>
<evidence type="ECO:0000256" key="1">
    <source>
        <dbReference type="ARBA" id="ARBA00006484"/>
    </source>
</evidence>
<dbReference type="InterPro" id="IPR002347">
    <property type="entry name" value="SDR_fam"/>
</dbReference>
<dbReference type="Gene3D" id="3.40.50.720">
    <property type="entry name" value="NAD(P)-binding Rossmann-like Domain"/>
    <property type="match status" value="1"/>
</dbReference>
<keyword evidence="6" id="KW-1185">Reference proteome</keyword>
<evidence type="ECO:0000256" key="2">
    <source>
        <dbReference type="ARBA" id="ARBA00022857"/>
    </source>
</evidence>
<evidence type="ECO:0000256" key="4">
    <source>
        <dbReference type="SAM" id="MobiDB-lite"/>
    </source>
</evidence>
<sequence length="299" mass="32276">MSKSEQYQSGFVPDFQPQSSIPGKQHKLDPEPHDLELADGSQYKPAGKLEGKKAFVSGGDSGIGRSVAILFALEGADVSIVHLPEEEKDAKDTADKIKKYTDGKRKVLLLPIDLTTEDNCKKAIAEHMKAFGALDSLILNHGTQKAVESILDLSSEQWHHVFDTNIHSFFYLVKAALPHMKQGATMVFNASINPFVGHPGLVDYTSTKGAMVGFARSLSNQLVGDKGIRVNVVCPGPIWTPLIPSTMTEDSQKSFGSKVPMGRPGQPVEVATCFVFFASPDSGYLSGQTLHPNGGSYMG</sequence>
<keyword evidence="3" id="KW-0560">Oxidoreductase</keyword>
<dbReference type="STRING" id="1353952.A0A165CQ12"/>
<protein>
    <submittedName>
        <fullName evidence="5">NAD(P)-binding protein</fullName>
    </submittedName>
</protein>
<gene>
    <name evidence="5" type="ORF">CALCODRAFT_503872</name>
</gene>
<dbReference type="FunFam" id="3.40.50.720:FF:000084">
    <property type="entry name" value="Short-chain dehydrogenase reductase"/>
    <property type="match status" value="1"/>
</dbReference>
<evidence type="ECO:0000313" key="6">
    <source>
        <dbReference type="Proteomes" id="UP000076842"/>
    </source>
</evidence>
<evidence type="ECO:0000313" key="5">
    <source>
        <dbReference type="EMBL" id="KZT51175.1"/>
    </source>
</evidence>
<name>A0A165CQ12_9BASI</name>
<feature type="compositionally biased region" description="Basic and acidic residues" evidence="4">
    <location>
        <begin position="26"/>
        <end position="36"/>
    </location>
</feature>
<dbReference type="EMBL" id="KV424122">
    <property type="protein sequence ID" value="KZT51175.1"/>
    <property type="molecule type" value="Genomic_DNA"/>
</dbReference>
<proteinExistence type="inferred from homology"/>
<dbReference type="SUPFAM" id="SSF51735">
    <property type="entry name" value="NAD(P)-binding Rossmann-fold domains"/>
    <property type="match status" value="1"/>
</dbReference>
<feature type="region of interest" description="Disordered" evidence="4">
    <location>
        <begin position="1"/>
        <end position="45"/>
    </location>
</feature>
<accession>A0A165CQ12</accession>
<dbReference type="Pfam" id="PF13561">
    <property type="entry name" value="adh_short_C2"/>
    <property type="match status" value="1"/>
</dbReference>
<dbReference type="AlphaFoldDB" id="A0A165CQ12"/>
<dbReference type="Proteomes" id="UP000076842">
    <property type="component" value="Unassembled WGS sequence"/>
</dbReference>
<evidence type="ECO:0000256" key="3">
    <source>
        <dbReference type="ARBA" id="ARBA00023002"/>
    </source>
</evidence>
<keyword evidence="2" id="KW-0521">NADP</keyword>